<dbReference type="GO" id="GO:0005634">
    <property type="term" value="C:nucleus"/>
    <property type="evidence" value="ECO:0007669"/>
    <property type="project" value="UniProtKB-SubCell"/>
</dbReference>
<organism evidence="3 4">
    <name type="scientific">Aspergillus ellipticus CBS 707.79</name>
    <dbReference type="NCBI Taxonomy" id="1448320"/>
    <lineage>
        <taxon>Eukaryota</taxon>
        <taxon>Fungi</taxon>
        <taxon>Dikarya</taxon>
        <taxon>Ascomycota</taxon>
        <taxon>Pezizomycotina</taxon>
        <taxon>Eurotiomycetes</taxon>
        <taxon>Eurotiomycetidae</taxon>
        <taxon>Eurotiales</taxon>
        <taxon>Aspergillaceae</taxon>
        <taxon>Aspergillus</taxon>
        <taxon>Aspergillus subgen. Circumdati</taxon>
    </lineage>
</organism>
<dbReference type="PANTHER" id="PTHR37534:SF16">
    <property type="entry name" value="ZN(II)2CYS6 TRANSCRIPTION FACTOR (EUROFUNG)-RELATED"/>
    <property type="match status" value="1"/>
</dbReference>
<accession>A0A319CSW0</accession>
<evidence type="ECO:0000313" key="3">
    <source>
        <dbReference type="EMBL" id="PYH88375.1"/>
    </source>
</evidence>
<evidence type="ECO:0000256" key="1">
    <source>
        <dbReference type="ARBA" id="ARBA00004123"/>
    </source>
</evidence>
<keyword evidence="4" id="KW-1185">Reference proteome</keyword>
<gene>
    <name evidence="3" type="ORF">BO71DRAFT_445303</name>
</gene>
<dbReference type="OrthoDB" id="1919336at2759"/>
<dbReference type="GO" id="GO:0003700">
    <property type="term" value="F:DNA-binding transcription factor activity"/>
    <property type="evidence" value="ECO:0007669"/>
    <property type="project" value="TreeGrafter"/>
</dbReference>
<dbReference type="Pfam" id="PF11951">
    <property type="entry name" value="Fungal_trans_2"/>
    <property type="match status" value="2"/>
</dbReference>
<dbReference type="VEuPathDB" id="FungiDB:BO71DRAFT_445303"/>
<dbReference type="Proteomes" id="UP000247810">
    <property type="component" value="Unassembled WGS sequence"/>
</dbReference>
<dbReference type="GO" id="GO:0000976">
    <property type="term" value="F:transcription cis-regulatory region binding"/>
    <property type="evidence" value="ECO:0007669"/>
    <property type="project" value="TreeGrafter"/>
</dbReference>
<sequence length="317" mass="35218">MTVFAAPSMTLQQRLISHFAFASPTWISSVRVSDGADFLRYLIPMAMRNDMVMDCLLAIAAGDLGKIGGESVELQRLSHQHHGVATAALSSAIATEMASNHSGSVSPSPATTHGHRMRLDMQFAFQLFDWMSLQKHQSQGMLLGSSPELFYIILRLSVVLNNTPSLGSNHATLSELSSIEQDLERFSIDQTFTSHHRSDKTDLELNEAQLTSKLYYLACKLQLSQAMQPTAPISNKSKQKLVTAFFETLEILPIKSSANGVICWPLFIAGLSTITGKYRSAILIRLRTIETGWRSSIALQTSKYLTRQWKELCYDTL</sequence>
<keyword evidence="2" id="KW-0539">Nucleus</keyword>
<dbReference type="GO" id="GO:0045944">
    <property type="term" value="P:positive regulation of transcription by RNA polymerase II"/>
    <property type="evidence" value="ECO:0007669"/>
    <property type="project" value="TreeGrafter"/>
</dbReference>
<evidence type="ECO:0000313" key="4">
    <source>
        <dbReference type="Proteomes" id="UP000247810"/>
    </source>
</evidence>
<name>A0A319CSW0_9EURO</name>
<dbReference type="AlphaFoldDB" id="A0A319CSW0"/>
<comment type="subcellular location">
    <subcellularLocation>
        <location evidence="1">Nucleus</location>
    </subcellularLocation>
</comment>
<proteinExistence type="predicted"/>
<protein>
    <recommendedName>
        <fullName evidence="5">C6 transcription factor</fullName>
    </recommendedName>
</protein>
<reference evidence="3 4" key="1">
    <citation type="submission" date="2018-02" db="EMBL/GenBank/DDBJ databases">
        <title>The genomes of Aspergillus section Nigri reveals drivers in fungal speciation.</title>
        <authorList>
            <consortium name="DOE Joint Genome Institute"/>
            <person name="Vesth T.C."/>
            <person name="Nybo J."/>
            <person name="Theobald S."/>
            <person name="Brandl J."/>
            <person name="Frisvad J.C."/>
            <person name="Nielsen K.F."/>
            <person name="Lyhne E.K."/>
            <person name="Kogle M.E."/>
            <person name="Kuo A."/>
            <person name="Riley R."/>
            <person name="Clum A."/>
            <person name="Nolan M."/>
            <person name="Lipzen A."/>
            <person name="Salamov A."/>
            <person name="Henrissat B."/>
            <person name="Wiebenga A."/>
            <person name="De vries R.P."/>
            <person name="Grigoriev I.V."/>
            <person name="Mortensen U.H."/>
            <person name="Andersen M.R."/>
            <person name="Baker S.E."/>
        </authorList>
    </citation>
    <scope>NUCLEOTIDE SEQUENCE [LARGE SCALE GENOMIC DNA]</scope>
    <source>
        <strain evidence="3 4">CBS 707.79</strain>
    </source>
</reference>
<evidence type="ECO:0000256" key="2">
    <source>
        <dbReference type="ARBA" id="ARBA00023242"/>
    </source>
</evidence>
<dbReference type="PANTHER" id="PTHR37534">
    <property type="entry name" value="TRANSCRIPTIONAL ACTIVATOR PROTEIN UGA3"/>
    <property type="match status" value="1"/>
</dbReference>
<dbReference type="InterPro" id="IPR021858">
    <property type="entry name" value="Fun_TF"/>
</dbReference>
<evidence type="ECO:0008006" key="5">
    <source>
        <dbReference type="Google" id="ProtNLM"/>
    </source>
</evidence>
<dbReference type="EMBL" id="KZ826100">
    <property type="protein sequence ID" value="PYH88375.1"/>
    <property type="molecule type" value="Genomic_DNA"/>
</dbReference>